<evidence type="ECO:0000256" key="1">
    <source>
        <dbReference type="ARBA" id="ARBA00009156"/>
    </source>
</evidence>
<evidence type="ECO:0000256" key="2">
    <source>
        <dbReference type="ARBA" id="ARBA00022679"/>
    </source>
</evidence>
<keyword evidence="3" id="KW-0418">Kinase</keyword>
<gene>
    <name evidence="5" type="ORF">F1559_001414</name>
</gene>
<organism evidence="5 6">
    <name type="scientific">Cyanidiococcus yangmingshanensis</name>
    <dbReference type="NCBI Taxonomy" id="2690220"/>
    <lineage>
        <taxon>Eukaryota</taxon>
        <taxon>Rhodophyta</taxon>
        <taxon>Bangiophyceae</taxon>
        <taxon>Cyanidiales</taxon>
        <taxon>Cyanidiaceae</taxon>
        <taxon>Cyanidiococcus</taxon>
    </lineage>
</organism>
<dbReference type="Pfam" id="PF00370">
    <property type="entry name" value="FGGY_N"/>
    <property type="match status" value="1"/>
</dbReference>
<dbReference type="InterPro" id="IPR043129">
    <property type="entry name" value="ATPase_NBD"/>
</dbReference>
<keyword evidence="6" id="KW-1185">Reference proteome</keyword>
<evidence type="ECO:0000313" key="6">
    <source>
        <dbReference type="Proteomes" id="UP000530660"/>
    </source>
</evidence>
<dbReference type="GO" id="GO:0004856">
    <property type="term" value="F:D-xylulokinase activity"/>
    <property type="evidence" value="ECO:0007669"/>
    <property type="project" value="TreeGrafter"/>
</dbReference>
<proteinExistence type="inferred from homology"/>
<evidence type="ECO:0000256" key="3">
    <source>
        <dbReference type="ARBA" id="ARBA00022777"/>
    </source>
</evidence>
<dbReference type="InterPro" id="IPR018484">
    <property type="entry name" value="FGGY_N"/>
</dbReference>
<name>A0A7J7IDB6_9RHOD</name>
<accession>A0A7J7IDB6</accession>
<dbReference type="OrthoDB" id="1728974at2759"/>
<comment type="caution">
    <text evidence="5">The sequence shown here is derived from an EMBL/GenBank/DDBJ whole genome shotgun (WGS) entry which is preliminary data.</text>
</comment>
<dbReference type="Gene3D" id="3.30.420.40">
    <property type="match status" value="2"/>
</dbReference>
<sequence>MSHKPGDLYLGLDLSTQSLDAVVIDLEDAAESVCEATVNFDEELPTYGTRNGFIYDAGTKCAVAPALMFADALDLVFEKLRQAQCPFEHIRAVSSSAQQHGAVYWRRPLHLPATAEASQRRLVTFLQEPDSALAVPNSPIWADASTTRQCRAIEAVFPGGAMQLALVAGSRAYERYTAAQVVKLAQSQPEVYDQVQRIQVISAFVTSLLRGAWCAEDVADASGTLWLDIHSLPPSWSEDALRATEEAAGVAYGTLREKLAPAPVLSATIAGRIAPYFCRRFGFRPDCMIVTGTGDNPSSAAGLAMRLDDICISLGTSDTAFGRARACQPQLYGHVFRSSLDASAYMPILVFSNGSLTRERIRGPTHTWEDFDRSLERTSAGKQGLVGFVTFVDEILPRLPAGLMRFARVLTPKI</sequence>
<dbReference type="PANTHER" id="PTHR10196">
    <property type="entry name" value="SUGAR KINASE"/>
    <property type="match status" value="1"/>
</dbReference>
<comment type="similarity">
    <text evidence="1">Belongs to the FGGY kinase family.</text>
</comment>
<feature type="domain" description="Carbohydrate kinase FGGY N-terminal" evidence="4">
    <location>
        <begin position="118"/>
        <end position="302"/>
    </location>
</feature>
<dbReference type="GO" id="GO:0005997">
    <property type="term" value="P:xylulose metabolic process"/>
    <property type="evidence" value="ECO:0007669"/>
    <property type="project" value="TreeGrafter"/>
</dbReference>
<dbReference type="GO" id="GO:0005829">
    <property type="term" value="C:cytosol"/>
    <property type="evidence" value="ECO:0007669"/>
    <property type="project" value="TreeGrafter"/>
</dbReference>
<reference evidence="5 6" key="1">
    <citation type="journal article" date="2020" name="J. Phycol.">
        <title>Comparative genome analysis reveals Cyanidiococcus gen. nov., a new extremophilic red algal genus sister to Cyanidioschyzon (Cyanidioschyzonaceae, Rhodophyta).</title>
        <authorList>
            <person name="Liu S.-L."/>
            <person name="Chiang Y.-R."/>
            <person name="Yoon H.S."/>
            <person name="Fu H.-Y."/>
        </authorList>
    </citation>
    <scope>NUCLEOTIDE SEQUENCE [LARGE SCALE GENOMIC DNA]</scope>
    <source>
        <strain evidence="5 6">THAL066</strain>
    </source>
</reference>
<dbReference type="EMBL" id="VWRR01000019">
    <property type="protein sequence ID" value="KAF6000537.1"/>
    <property type="molecule type" value="Genomic_DNA"/>
</dbReference>
<evidence type="ECO:0000259" key="4">
    <source>
        <dbReference type="Pfam" id="PF00370"/>
    </source>
</evidence>
<dbReference type="SUPFAM" id="SSF53067">
    <property type="entry name" value="Actin-like ATPase domain"/>
    <property type="match status" value="1"/>
</dbReference>
<keyword evidence="2" id="KW-0808">Transferase</keyword>
<dbReference type="PANTHER" id="PTHR10196:SF57">
    <property type="entry name" value="XYLULOSE KINASE"/>
    <property type="match status" value="1"/>
</dbReference>
<dbReference type="Proteomes" id="UP000530660">
    <property type="component" value="Unassembled WGS sequence"/>
</dbReference>
<evidence type="ECO:0000313" key="5">
    <source>
        <dbReference type="EMBL" id="KAF6000537.1"/>
    </source>
</evidence>
<dbReference type="AlphaFoldDB" id="A0A7J7IDB6"/>
<protein>
    <recommendedName>
        <fullName evidence="4">Carbohydrate kinase FGGY N-terminal domain-containing protein</fullName>
    </recommendedName>
</protein>